<feature type="region of interest" description="Disordered" evidence="1">
    <location>
        <begin position="171"/>
        <end position="227"/>
    </location>
</feature>
<dbReference type="Proteomes" id="UP000554482">
    <property type="component" value="Unassembled WGS sequence"/>
</dbReference>
<organism evidence="2 3">
    <name type="scientific">Thalictrum thalictroides</name>
    <name type="common">Rue-anemone</name>
    <name type="synonym">Anemone thalictroides</name>
    <dbReference type="NCBI Taxonomy" id="46969"/>
    <lineage>
        <taxon>Eukaryota</taxon>
        <taxon>Viridiplantae</taxon>
        <taxon>Streptophyta</taxon>
        <taxon>Embryophyta</taxon>
        <taxon>Tracheophyta</taxon>
        <taxon>Spermatophyta</taxon>
        <taxon>Magnoliopsida</taxon>
        <taxon>Ranunculales</taxon>
        <taxon>Ranunculaceae</taxon>
        <taxon>Thalictroideae</taxon>
        <taxon>Thalictrum</taxon>
    </lineage>
</organism>
<comment type="caution">
    <text evidence="2">The sequence shown here is derived from an EMBL/GenBank/DDBJ whole genome shotgun (WGS) entry which is preliminary data.</text>
</comment>
<sequence>MGGGMRLVIHDRREARKFSIVCFPTGEARQGWSKLGAGIQAMLDTDSVAEAGFNPQRNQGYDRGDQNRCSFMLKKGDRSGKNTKIYPVLVYLDLSLIVEKLEKKVVEICRPNDLGARATEVSHRLEVDLGQVEQAESNTSSAGPLGFVTKGTEGETYDELFDGELLQLVTQETRKGRRRNSKGQTHRSRSITKGLFPHKQLWRMGFNSNGNKQPQKVDQRREGDRASSFVEISHVNESPPNPEGSYGSSKMVNIQPETSVARDLNIQREDSCGWNWMKGEFYSEIDVQEALES</sequence>
<reference evidence="2 3" key="1">
    <citation type="submission" date="2020-06" db="EMBL/GenBank/DDBJ databases">
        <title>Transcriptomic and genomic resources for Thalictrum thalictroides and T. hernandezii: Facilitating candidate gene discovery in an emerging model plant lineage.</title>
        <authorList>
            <person name="Arias T."/>
            <person name="Riano-Pachon D.M."/>
            <person name="Di Stilio V.S."/>
        </authorList>
    </citation>
    <scope>NUCLEOTIDE SEQUENCE [LARGE SCALE GENOMIC DNA]</scope>
    <source>
        <strain evidence="3">cv. WT478/WT964</strain>
        <tissue evidence="2">Leaves</tissue>
    </source>
</reference>
<protein>
    <submittedName>
        <fullName evidence="2">Uncharacterized protein</fullName>
    </submittedName>
</protein>
<dbReference type="EMBL" id="JABWDY010019124">
    <property type="protein sequence ID" value="KAF5194143.1"/>
    <property type="molecule type" value="Genomic_DNA"/>
</dbReference>
<gene>
    <name evidence="2" type="ORF">FRX31_016269</name>
</gene>
<name>A0A7J6WAZ6_THATH</name>
<evidence type="ECO:0000313" key="3">
    <source>
        <dbReference type="Proteomes" id="UP000554482"/>
    </source>
</evidence>
<proteinExistence type="predicted"/>
<feature type="compositionally biased region" description="Basic residues" evidence="1">
    <location>
        <begin position="175"/>
        <end position="190"/>
    </location>
</feature>
<accession>A0A7J6WAZ6</accession>
<dbReference type="AlphaFoldDB" id="A0A7J6WAZ6"/>
<keyword evidence="3" id="KW-1185">Reference proteome</keyword>
<feature type="compositionally biased region" description="Basic and acidic residues" evidence="1">
    <location>
        <begin position="215"/>
        <end position="225"/>
    </location>
</feature>
<evidence type="ECO:0000313" key="2">
    <source>
        <dbReference type="EMBL" id="KAF5194143.1"/>
    </source>
</evidence>
<evidence type="ECO:0000256" key="1">
    <source>
        <dbReference type="SAM" id="MobiDB-lite"/>
    </source>
</evidence>